<sequence>MLHQYVEQRSDAMVYRRLAELLRDGHRRGPVGIPTASGDEQEVGP</sequence>
<dbReference type="Proteomes" id="UP001180754">
    <property type="component" value="Unassembled WGS sequence"/>
</dbReference>
<gene>
    <name evidence="2" type="ORF">RND15_13220</name>
</gene>
<feature type="region of interest" description="Disordered" evidence="1">
    <location>
        <begin position="26"/>
        <end position="45"/>
    </location>
</feature>
<evidence type="ECO:0000313" key="2">
    <source>
        <dbReference type="EMBL" id="MDT0543668.1"/>
    </source>
</evidence>
<accession>A0ABU2XCM7</accession>
<name>A0ABU2XCM7_9ACTN</name>
<dbReference type="RefSeq" id="WP_311724074.1">
    <property type="nucleotide sequence ID" value="NZ_JAVRFD010000005.1"/>
</dbReference>
<reference evidence="2" key="1">
    <citation type="submission" date="2024-05" db="EMBL/GenBank/DDBJ databases">
        <title>30 novel species of actinomycetes from the DSMZ collection.</title>
        <authorList>
            <person name="Nouioui I."/>
        </authorList>
    </citation>
    <scope>NUCLEOTIDE SEQUENCE</scope>
    <source>
        <strain evidence="2">DSM 41529</strain>
    </source>
</reference>
<proteinExistence type="predicted"/>
<protein>
    <submittedName>
        <fullName evidence="2">Uncharacterized protein</fullName>
    </submittedName>
</protein>
<comment type="caution">
    <text evidence="2">The sequence shown here is derived from an EMBL/GenBank/DDBJ whole genome shotgun (WGS) entry which is preliminary data.</text>
</comment>
<keyword evidence="3" id="KW-1185">Reference proteome</keyword>
<evidence type="ECO:0000256" key="1">
    <source>
        <dbReference type="SAM" id="MobiDB-lite"/>
    </source>
</evidence>
<dbReference type="EMBL" id="JAVRFD010000005">
    <property type="protein sequence ID" value="MDT0543668.1"/>
    <property type="molecule type" value="Genomic_DNA"/>
</dbReference>
<evidence type="ECO:0000313" key="3">
    <source>
        <dbReference type="Proteomes" id="UP001180754"/>
    </source>
</evidence>
<organism evidence="2 3">
    <name type="scientific">Streptomyces lonegramiae</name>
    <dbReference type="NCBI Taxonomy" id="3075524"/>
    <lineage>
        <taxon>Bacteria</taxon>
        <taxon>Bacillati</taxon>
        <taxon>Actinomycetota</taxon>
        <taxon>Actinomycetes</taxon>
        <taxon>Kitasatosporales</taxon>
        <taxon>Streptomycetaceae</taxon>
        <taxon>Streptomyces</taxon>
    </lineage>
</organism>